<dbReference type="EMBL" id="BAAALS010000031">
    <property type="protein sequence ID" value="GAA1771978.1"/>
    <property type="molecule type" value="Genomic_DNA"/>
</dbReference>
<feature type="transmembrane region" description="Helical" evidence="1">
    <location>
        <begin position="180"/>
        <end position="202"/>
    </location>
</feature>
<feature type="transmembrane region" description="Helical" evidence="1">
    <location>
        <begin position="140"/>
        <end position="160"/>
    </location>
</feature>
<name>A0ABN2L1B5_9ACTN</name>
<dbReference type="PANTHER" id="PTHR37305">
    <property type="entry name" value="INTEGRAL MEMBRANE PROTEIN-RELATED"/>
    <property type="match status" value="1"/>
</dbReference>
<gene>
    <name evidence="2" type="ORF">GCM10009681_49230</name>
</gene>
<evidence type="ECO:0008006" key="4">
    <source>
        <dbReference type="Google" id="ProtNLM"/>
    </source>
</evidence>
<accession>A0ABN2L1B5</accession>
<feature type="transmembrane region" description="Helical" evidence="1">
    <location>
        <begin position="209"/>
        <end position="233"/>
    </location>
</feature>
<dbReference type="Pfam" id="PF12679">
    <property type="entry name" value="ABC2_membrane_2"/>
    <property type="match status" value="1"/>
</dbReference>
<evidence type="ECO:0000313" key="3">
    <source>
        <dbReference type="Proteomes" id="UP001500655"/>
    </source>
</evidence>
<reference evidence="2 3" key="1">
    <citation type="journal article" date="2019" name="Int. J. Syst. Evol. Microbiol.">
        <title>The Global Catalogue of Microorganisms (GCM) 10K type strain sequencing project: providing services to taxonomists for standard genome sequencing and annotation.</title>
        <authorList>
            <consortium name="The Broad Institute Genomics Platform"/>
            <consortium name="The Broad Institute Genome Sequencing Center for Infectious Disease"/>
            <person name="Wu L."/>
            <person name="Ma J."/>
        </authorList>
    </citation>
    <scope>NUCLEOTIDE SEQUENCE [LARGE SCALE GENOMIC DNA]</scope>
    <source>
        <strain evidence="2 3">JCM 13249</strain>
    </source>
</reference>
<feature type="transmembrane region" description="Helical" evidence="1">
    <location>
        <begin position="32"/>
        <end position="53"/>
    </location>
</feature>
<protein>
    <recommendedName>
        <fullName evidence="4">ABC transporter permease</fullName>
    </recommendedName>
</protein>
<keyword evidence="1" id="KW-1133">Transmembrane helix</keyword>
<evidence type="ECO:0000256" key="1">
    <source>
        <dbReference type="SAM" id="Phobius"/>
    </source>
</evidence>
<feature type="transmembrane region" description="Helical" evidence="1">
    <location>
        <begin position="99"/>
        <end position="119"/>
    </location>
</feature>
<feature type="transmembrane region" description="Helical" evidence="1">
    <location>
        <begin position="271"/>
        <end position="292"/>
    </location>
</feature>
<dbReference type="Proteomes" id="UP001500655">
    <property type="component" value="Unassembled WGS sequence"/>
</dbReference>
<evidence type="ECO:0000313" key="2">
    <source>
        <dbReference type="EMBL" id="GAA1771978.1"/>
    </source>
</evidence>
<proteinExistence type="predicted"/>
<sequence>MTAPTTVTTASRRPRKRLISAELLKIRTTSTWWLFGIGMVLVTLLALGLNMLVTHFQLDPPLDQIAAEQQAQVIADSEAAHTTAGLIKIAANLLTSGQYLGVLFAMIIGTLVITNEYFHQTATATFMATPHRTAVVLAKLVAAGVFGGLFWLISTLINLVGTPLFLAAEGVEIHLTDWEVIQAVLLNLLAFVMWTIFGLGLGTLIRSQIGAVIIGIVVYLASDLLLSILVPLIHNWIGQDWVLNLRVLAPATASTIMITPGEAFPDAPPQWSGFVMMIAYVLVLGGLGILLTRRRDIS</sequence>
<comment type="caution">
    <text evidence="2">The sequence shown here is derived from an EMBL/GenBank/DDBJ whole genome shotgun (WGS) entry which is preliminary data.</text>
</comment>
<keyword evidence="1" id="KW-0812">Transmembrane</keyword>
<keyword evidence="3" id="KW-1185">Reference proteome</keyword>
<keyword evidence="1" id="KW-0472">Membrane</keyword>
<dbReference type="RefSeq" id="WP_344086695.1">
    <property type="nucleotide sequence ID" value="NZ_BAAALS010000031.1"/>
</dbReference>
<organism evidence="2 3">
    <name type="scientific">Luedemannella helvata</name>
    <dbReference type="NCBI Taxonomy" id="349315"/>
    <lineage>
        <taxon>Bacteria</taxon>
        <taxon>Bacillati</taxon>
        <taxon>Actinomycetota</taxon>
        <taxon>Actinomycetes</taxon>
        <taxon>Micromonosporales</taxon>
        <taxon>Micromonosporaceae</taxon>
        <taxon>Luedemannella</taxon>
    </lineage>
</organism>
<dbReference type="PANTHER" id="PTHR37305:SF1">
    <property type="entry name" value="MEMBRANE PROTEIN"/>
    <property type="match status" value="1"/>
</dbReference>